<feature type="transmembrane region" description="Helical" evidence="1">
    <location>
        <begin position="157"/>
        <end position="175"/>
    </location>
</feature>
<evidence type="ECO:0000313" key="2">
    <source>
        <dbReference type="EMBL" id="GAA4876054.1"/>
    </source>
</evidence>
<organism evidence="2 3">
    <name type="scientific">Kitasatospora terrestris</name>
    <dbReference type="NCBI Taxonomy" id="258051"/>
    <lineage>
        <taxon>Bacteria</taxon>
        <taxon>Bacillati</taxon>
        <taxon>Actinomycetota</taxon>
        <taxon>Actinomycetes</taxon>
        <taxon>Kitasatosporales</taxon>
        <taxon>Streptomycetaceae</taxon>
        <taxon>Kitasatospora</taxon>
    </lineage>
</organism>
<name>A0ABP9EMC4_9ACTN</name>
<protein>
    <submittedName>
        <fullName evidence="2">Uncharacterized protein</fullName>
    </submittedName>
</protein>
<reference evidence="3" key="1">
    <citation type="journal article" date="2019" name="Int. J. Syst. Evol. Microbiol.">
        <title>The Global Catalogue of Microorganisms (GCM) 10K type strain sequencing project: providing services to taxonomists for standard genome sequencing and annotation.</title>
        <authorList>
            <consortium name="The Broad Institute Genomics Platform"/>
            <consortium name="The Broad Institute Genome Sequencing Center for Infectious Disease"/>
            <person name="Wu L."/>
            <person name="Ma J."/>
        </authorList>
    </citation>
    <scope>NUCLEOTIDE SEQUENCE [LARGE SCALE GENOMIC DNA]</scope>
    <source>
        <strain evidence="3">JCM 13006</strain>
    </source>
</reference>
<feature type="transmembrane region" description="Helical" evidence="1">
    <location>
        <begin position="329"/>
        <end position="354"/>
    </location>
</feature>
<proteinExistence type="predicted"/>
<feature type="transmembrane region" description="Helical" evidence="1">
    <location>
        <begin position="298"/>
        <end position="317"/>
    </location>
</feature>
<feature type="transmembrane region" description="Helical" evidence="1">
    <location>
        <begin position="245"/>
        <end position="266"/>
    </location>
</feature>
<feature type="transmembrane region" description="Helical" evidence="1">
    <location>
        <begin position="79"/>
        <end position="99"/>
    </location>
</feature>
<dbReference type="EMBL" id="BAABIS010000001">
    <property type="protein sequence ID" value="GAA4876054.1"/>
    <property type="molecule type" value="Genomic_DNA"/>
</dbReference>
<feature type="transmembrane region" description="Helical" evidence="1">
    <location>
        <begin position="272"/>
        <end position="291"/>
    </location>
</feature>
<dbReference type="Proteomes" id="UP001501752">
    <property type="component" value="Unassembled WGS sequence"/>
</dbReference>
<feature type="transmembrane region" description="Helical" evidence="1">
    <location>
        <begin position="539"/>
        <end position="559"/>
    </location>
</feature>
<keyword evidence="3" id="KW-1185">Reference proteome</keyword>
<keyword evidence="1" id="KW-1133">Transmembrane helix</keyword>
<gene>
    <name evidence="2" type="ORF">GCM10023235_64490</name>
</gene>
<keyword evidence="1" id="KW-0472">Membrane</keyword>
<feature type="transmembrane region" description="Helical" evidence="1">
    <location>
        <begin position="375"/>
        <end position="392"/>
    </location>
</feature>
<feature type="transmembrane region" description="Helical" evidence="1">
    <location>
        <begin position="119"/>
        <end position="137"/>
    </location>
</feature>
<keyword evidence="1" id="KW-0812">Transmembrane</keyword>
<sequence>MLVFAAVAHVVWREALGRATPVGKLADRLAALTDVPRWAALTGPLHLQSIVLAGIGVYWDVPYHYDFGRDEGPLANPAHYFIFFGLLGMVATGGFAIALARRPLPRRPLRIGRGWRVPYGAALILIGGLFGFVAFPMDDVWHRMFGQDVTLWGPTHVLLLGGALFALFGSWLLCAEAQQVVGRKGFLVGYELGTAAWVVLCLSAYLMEFDLGGPQFPLLADPVLLTAFAAIALPAARARLFRGSLLLVWAVYFVLRLTIGGIDRLLDTSVPHIPLVLGSALLVEAVALTLGTARRTRFALVSGLLIGTVGVLVEAGWTRIGMPLAWPAGLLATAVPLCAAVGAAGALAGVWLAGRLDTVAPGADPEPARSTPGRTAAALGLAAVLAACAWVIPPTADTHGTAALSLTDAGPATGDPADREVNLTVRVEPAGLAEGAVWFSVFSWQGGAIERQDLQRIGDGLYRTEKPVRAGGAKWKTLIRLHRGTGDLVAVPVYLPADPAIPAAAVPAEDGAVRPFVREQSILQRETRLDVPGWAWTTGYLAVAVVFALMLGTTVLVLARASRPAAARTGPAARTA</sequence>
<evidence type="ECO:0000256" key="1">
    <source>
        <dbReference type="SAM" id="Phobius"/>
    </source>
</evidence>
<accession>A0ABP9EMC4</accession>
<feature type="transmembrane region" description="Helical" evidence="1">
    <location>
        <begin position="38"/>
        <end position="59"/>
    </location>
</feature>
<comment type="caution">
    <text evidence="2">The sequence shown here is derived from an EMBL/GenBank/DDBJ whole genome shotgun (WGS) entry which is preliminary data.</text>
</comment>
<feature type="transmembrane region" description="Helical" evidence="1">
    <location>
        <begin position="219"/>
        <end position="238"/>
    </location>
</feature>
<evidence type="ECO:0000313" key="3">
    <source>
        <dbReference type="Proteomes" id="UP001501752"/>
    </source>
</evidence>
<feature type="transmembrane region" description="Helical" evidence="1">
    <location>
        <begin position="187"/>
        <end position="207"/>
    </location>
</feature>